<comment type="similarity">
    <text evidence="2">Belongs to the auxin efflux carrier (TC 2.A.69) family.</text>
</comment>
<evidence type="ECO:0000256" key="8">
    <source>
        <dbReference type="SAM" id="Phobius"/>
    </source>
</evidence>
<organism evidence="9 10">
    <name type="scientific">Legionella busanensis</name>
    <dbReference type="NCBI Taxonomy" id="190655"/>
    <lineage>
        <taxon>Bacteria</taxon>
        <taxon>Pseudomonadati</taxon>
        <taxon>Pseudomonadota</taxon>
        <taxon>Gammaproteobacteria</taxon>
        <taxon>Legionellales</taxon>
        <taxon>Legionellaceae</taxon>
        <taxon>Legionella</taxon>
    </lineage>
</organism>
<feature type="transmembrane region" description="Helical" evidence="8">
    <location>
        <begin position="65"/>
        <end position="86"/>
    </location>
</feature>
<sequence length="309" mass="34140">MYSVILELLPFILIILSGVIIEKSQILGTEGYKVLNKFAYYLGVPALLFSSFATASITFSSYENYSIAFILSMLGLYIPIFSYVFYKTKNINLATLASLGSVFPNSGFIGIPILFILFRQEGVITAALSTLLTLIPFSLAIIILERNKYGMQKAFLQTLLRIVRNPLLYGAAAGILISYANLHLPHFILKTTHLLGEAGVPCALLGIGQMLVIFRVRNLSALIVPVVIKLILHPLIAFYLFYLFNIEPNLLTMGVVLASLPTAVMQSILAFEFETYQAESSGLVMLSTVCSFISLPIILYFMQDIATSF</sequence>
<evidence type="ECO:0000256" key="2">
    <source>
        <dbReference type="ARBA" id="ARBA00010145"/>
    </source>
</evidence>
<reference evidence="9 10" key="1">
    <citation type="submission" date="2018-06" db="EMBL/GenBank/DDBJ databases">
        <authorList>
            <consortium name="Pathogen Informatics"/>
            <person name="Doyle S."/>
        </authorList>
    </citation>
    <scope>NUCLEOTIDE SEQUENCE [LARGE SCALE GENOMIC DNA]</scope>
    <source>
        <strain evidence="9 10">NCTC13316</strain>
    </source>
</reference>
<evidence type="ECO:0000256" key="4">
    <source>
        <dbReference type="ARBA" id="ARBA00022475"/>
    </source>
</evidence>
<dbReference type="RefSeq" id="WP_115331207.1">
    <property type="nucleotide sequence ID" value="NZ_CAAAHP010000001.1"/>
</dbReference>
<dbReference type="InterPro" id="IPR004776">
    <property type="entry name" value="Mem_transp_PIN-like"/>
</dbReference>
<dbReference type="Pfam" id="PF03547">
    <property type="entry name" value="Mem_trans"/>
    <property type="match status" value="1"/>
</dbReference>
<proteinExistence type="inferred from homology"/>
<feature type="transmembrane region" description="Helical" evidence="8">
    <location>
        <begin position="221"/>
        <end position="244"/>
    </location>
</feature>
<feature type="transmembrane region" description="Helical" evidence="8">
    <location>
        <begin position="194"/>
        <end position="214"/>
    </location>
</feature>
<dbReference type="OrthoDB" id="9810457at2"/>
<evidence type="ECO:0000313" key="9">
    <source>
        <dbReference type="EMBL" id="STX51578.1"/>
    </source>
</evidence>
<keyword evidence="10" id="KW-1185">Reference proteome</keyword>
<evidence type="ECO:0000256" key="7">
    <source>
        <dbReference type="ARBA" id="ARBA00023136"/>
    </source>
</evidence>
<feature type="transmembrane region" description="Helical" evidence="8">
    <location>
        <begin position="38"/>
        <end position="59"/>
    </location>
</feature>
<feature type="transmembrane region" description="Helical" evidence="8">
    <location>
        <begin position="6"/>
        <end position="26"/>
    </location>
</feature>
<keyword evidence="6 8" id="KW-1133">Transmembrane helix</keyword>
<dbReference type="GO" id="GO:0055085">
    <property type="term" value="P:transmembrane transport"/>
    <property type="evidence" value="ECO:0007669"/>
    <property type="project" value="InterPro"/>
</dbReference>
<name>A0A378JLK8_9GAMM</name>
<comment type="subcellular location">
    <subcellularLocation>
        <location evidence="1">Cell membrane</location>
        <topology evidence="1">Multi-pass membrane protein</topology>
    </subcellularLocation>
</comment>
<feature type="transmembrane region" description="Helical" evidence="8">
    <location>
        <begin position="124"/>
        <end position="144"/>
    </location>
</feature>
<feature type="transmembrane region" description="Helical" evidence="8">
    <location>
        <begin position="283"/>
        <end position="302"/>
    </location>
</feature>
<keyword evidence="4" id="KW-1003">Cell membrane</keyword>
<dbReference type="PANTHER" id="PTHR36838">
    <property type="entry name" value="AUXIN EFFLUX CARRIER FAMILY PROTEIN"/>
    <property type="match status" value="1"/>
</dbReference>
<dbReference type="EMBL" id="UGOD01000001">
    <property type="protein sequence ID" value="STX51578.1"/>
    <property type="molecule type" value="Genomic_DNA"/>
</dbReference>
<dbReference type="GO" id="GO:0005886">
    <property type="term" value="C:plasma membrane"/>
    <property type="evidence" value="ECO:0007669"/>
    <property type="project" value="UniProtKB-SubCell"/>
</dbReference>
<accession>A0A378JLK8</accession>
<keyword evidence="7 8" id="KW-0472">Membrane</keyword>
<protein>
    <submittedName>
        <fullName evidence="9">Putative transporter YfdV</fullName>
    </submittedName>
</protein>
<evidence type="ECO:0000256" key="5">
    <source>
        <dbReference type="ARBA" id="ARBA00022692"/>
    </source>
</evidence>
<keyword evidence="3" id="KW-0813">Transport</keyword>
<evidence type="ECO:0000256" key="6">
    <source>
        <dbReference type="ARBA" id="ARBA00022989"/>
    </source>
</evidence>
<dbReference type="Proteomes" id="UP000254794">
    <property type="component" value="Unassembled WGS sequence"/>
</dbReference>
<feature type="transmembrane region" description="Helical" evidence="8">
    <location>
        <begin position="250"/>
        <end position="271"/>
    </location>
</feature>
<evidence type="ECO:0000256" key="1">
    <source>
        <dbReference type="ARBA" id="ARBA00004651"/>
    </source>
</evidence>
<dbReference type="InterPro" id="IPR038770">
    <property type="entry name" value="Na+/solute_symporter_sf"/>
</dbReference>
<gene>
    <name evidence="9" type="ORF">NCTC13316_01674</name>
</gene>
<evidence type="ECO:0000313" key="10">
    <source>
        <dbReference type="Proteomes" id="UP000254794"/>
    </source>
</evidence>
<evidence type="ECO:0000256" key="3">
    <source>
        <dbReference type="ARBA" id="ARBA00022448"/>
    </source>
</evidence>
<keyword evidence="5 8" id="KW-0812">Transmembrane</keyword>
<feature type="transmembrane region" description="Helical" evidence="8">
    <location>
        <begin position="93"/>
        <end position="118"/>
    </location>
</feature>
<dbReference type="PANTHER" id="PTHR36838:SF3">
    <property type="entry name" value="TRANSPORTER AUXIN EFFLUX CARRIER EC FAMILY"/>
    <property type="match status" value="1"/>
</dbReference>
<dbReference type="AlphaFoldDB" id="A0A378JLK8"/>
<feature type="transmembrane region" description="Helical" evidence="8">
    <location>
        <begin position="165"/>
        <end position="182"/>
    </location>
</feature>
<dbReference type="Gene3D" id="1.20.1530.20">
    <property type="match status" value="1"/>
</dbReference>